<reference evidence="1 2" key="2">
    <citation type="journal article" date="2022" name="Mol. Ecol. Resour.">
        <title>The genomes of chicory, endive, great burdock and yacon provide insights into Asteraceae paleo-polyploidization history and plant inulin production.</title>
        <authorList>
            <person name="Fan W."/>
            <person name="Wang S."/>
            <person name="Wang H."/>
            <person name="Wang A."/>
            <person name="Jiang F."/>
            <person name="Liu H."/>
            <person name="Zhao H."/>
            <person name="Xu D."/>
            <person name="Zhang Y."/>
        </authorList>
    </citation>
    <scope>NUCLEOTIDE SEQUENCE [LARGE SCALE GENOMIC DNA]</scope>
    <source>
        <strain evidence="2">cv. Punajuju</strain>
        <tissue evidence="1">Leaves</tissue>
    </source>
</reference>
<dbReference type="EMBL" id="CM042016">
    <property type="protein sequence ID" value="KAI3698605.1"/>
    <property type="molecule type" value="Genomic_DNA"/>
</dbReference>
<reference evidence="2" key="1">
    <citation type="journal article" date="2022" name="Mol. Ecol. Resour.">
        <title>The genomes of chicory, endive, great burdock and yacon provide insights into Asteraceae palaeo-polyploidization history and plant inulin production.</title>
        <authorList>
            <person name="Fan W."/>
            <person name="Wang S."/>
            <person name="Wang H."/>
            <person name="Wang A."/>
            <person name="Jiang F."/>
            <person name="Liu H."/>
            <person name="Zhao H."/>
            <person name="Xu D."/>
            <person name="Zhang Y."/>
        </authorList>
    </citation>
    <scope>NUCLEOTIDE SEQUENCE [LARGE SCALE GENOMIC DNA]</scope>
    <source>
        <strain evidence="2">cv. Punajuju</strain>
    </source>
</reference>
<proteinExistence type="predicted"/>
<comment type="caution">
    <text evidence="1">The sequence shown here is derived from an EMBL/GenBank/DDBJ whole genome shotgun (WGS) entry which is preliminary data.</text>
</comment>
<sequence>MTDGLRVEGLRNLVFWTATCQMGRKEALLELMKSSEPGVASRMEDKAALEIEKERVKAKRKTEEFRRDLFMFW</sequence>
<evidence type="ECO:0000313" key="1">
    <source>
        <dbReference type="EMBL" id="KAI3698605.1"/>
    </source>
</evidence>
<name>A0ACB8ZR53_CICIN</name>
<organism evidence="1 2">
    <name type="scientific">Cichorium intybus</name>
    <name type="common">Chicory</name>
    <dbReference type="NCBI Taxonomy" id="13427"/>
    <lineage>
        <taxon>Eukaryota</taxon>
        <taxon>Viridiplantae</taxon>
        <taxon>Streptophyta</taxon>
        <taxon>Embryophyta</taxon>
        <taxon>Tracheophyta</taxon>
        <taxon>Spermatophyta</taxon>
        <taxon>Magnoliopsida</taxon>
        <taxon>eudicotyledons</taxon>
        <taxon>Gunneridae</taxon>
        <taxon>Pentapetalae</taxon>
        <taxon>asterids</taxon>
        <taxon>campanulids</taxon>
        <taxon>Asterales</taxon>
        <taxon>Asteraceae</taxon>
        <taxon>Cichorioideae</taxon>
        <taxon>Cichorieae</taxon>
        <taxon>Cichoriinae</taxon>
        <taxon>Cichorium</taxon>
    </lineage>
</organism>
<gene>
    <name evidence="1" type="ORF">L2E82_42269</name>
</gene>
<dbReference type="Proteomes" id="UP001055811">
    <property type="component" value="Linkage Group LG08"/>
</dbReference>
<evidence type="ECO:0000313" key="2">
    <source>
        <dbReference type="Proteomes" id="UP001055811"/>
    </source>
</evidence>
<accession>A0ACB8ZR53</accession>
<keyword evidence="2" id="KW-1185">Reference proteome</keyword>
<protein>
    <submittedName>
        <fullName evidence="1">Uncharacterized protein</fullName>
    </submittedName>
</protein>